<dbReference type="GO" id="GO:0005739">
    <property type="term" value="C:mitochondrion"/>
    <property type="evidence" value="ECO:0007669"/>
    <property type="project" value="UniProtKB-SubCell"/>
</dbReference>
<evidence type="ECO:0000256" key="7">
    <source>
        <dbReference type="ARBA" id="ARBA00023054"/>
    </source>
</evidence>
<dbReference type="STRING" id="456900.A0A195CTN3"/>
<dbReference type="InterPro" id="IPR025812">
    <property type="entry name" value="Trm10_C_MTase_dom"/>
</dbReference>
<dbReference type="Gene3D" id="3.40.1280.30">
    <property type="match status" value="1"/>
</dbReference>
<dbReference type="PROSITE" id="PS51675">
    <property type="entry name" value="SAM_MT_TRM10"/>
    <property type="match status" value="1"/>
</dbReference>
<dbReference type="KEGG" id="ccoa:108772815"/>
<dbReference type="InterPro" id="IPR007356">
    <property type="entry name" value="tRNA_m1G_MeTrfase_euk"/>
</dbReference>
<keyword evidence="4" id="KW-0949">S-adenosyl-L-methionine</keyword>
<evidence type="ECO:0000313" key="12">
    <source>
        <dbReference type="EMBL" id="KYN04051.1"/>
    </source>
</evidence>
<keyword evidence="2" id="KW-0489">Methyltransferase</keyword>
<dbReference type="OrthoDB" id="9976048at2759"/>
<keyword evidence="5" id="KW-0819">tRNA processing</keyword>
<dbReference type="GO" id="GO:0008168">
    <property type="term" value="F:methyltransferase activity"/>
    <property type="evidence" value="ECO:0007669"/>
    <property type="project" value="UniProtKB-KW"/>
</dbReference>
<dbReference type="InterPro" id="IPR038459">
    <property type="entry name" value="MT_TRM10-typ_sf"/>
</dbReference>
<evidence type="ECO:0000259" key="11">
    <source>
        <dbReference type="PROSITE" id="PS51675"/>
    </source>
</evidence>
<evidence type="ECO:0000256" key="8">
    <source>
        <dbReference type="ARBA" id="ARBA00023128"/>
    </source>
</evidence>
<accession>A0A195CTN3</accession>
<dbReference type="EMBL" id="KQ977279">
    <property type="protein sequence ID" value="KYN04051.1"/>
    <property type="molecule type" value="Genomic_DNA"/>
</dbReference>
<dbReference type="GO" id="GO:0005654">
    <property type="term" value="C:nucleoplasm"/>
    <property type="evidence" value="ECO:0007669"/>
    <property type="project" value="TreeGrafter"/>
</dbReference>
<gene>
    <name evidence="12" type="ORF">ALC62_04815</name>
</gene>
<proteinExistence type="predicted"/>
<keyword evidence="6" id="KW-0809">Transit peptide</keyword>
<organism evidence="12 13">
    <name type="scientific">Cyphomyrmex costatus</name>
    <dbReference type="NCBI Taxonomy" id="456900"/>
    <lineage>
        <taxon>Eukaryota</taxon>
        <taxon>Metazoa</taxon>
        <taxon>Ecdysozoa</taxon>
        <taxon>Arthropoda</taxon>
        <taxon>Hexapoda</taxon>
        <taxon>Insecta</taxon>
        <taxon>Pterygota</taxon>
        <taxon>Neoptera</taxon>
        <taxon>Endopterygota</taxon>
        <taxon>Hymenoptera</taxon>
        <taxon>Apocrita</taxon>
        <taxon>Aculeata</taxon>
        <taxon>Formicoidea</taxon>
        <taxon>Formicidae</taxon>
        <taxon>Myrmicinae</taxon>
        <taxon>Cyphomyrmex</taxon>
    </lineage>
</organism>
<evidence type="ECO:0000256" key="2">
    <source>
        <dbReference type="ARBA" id="ARBA00022603"/>
    </source>
</evidence>
<keyword evidence="13" id="KW-1185">Reference proteome</keyword>
<evidence type="ECO:0000256" key="6">
    <source>
        <dbReference type="ARBA" id="ARBA00022946"/>
    </source>
</evidence>
<dbReference type="PANTHER" id="PTHR13563:SF5">
    <property type="entry name" value="TRNA METHYLTRANSFERASE 10 HOMOLOG C"/>
    <property type="match status" value="1"/>
</dbReference>
<evidence type="ECO:0000256" key="4">
    <source>
        <dbReference type="ARBA" id="ARBA00022691"/>
    </source>
</evidence>
<evidence type="ECO:0000256" key="5">
    <source>
        <dbReference type="ARBA" id="ARBA00022694"/>
    </source>
</evidence>
<name>A0A195CTN3_9HYME</name>
<protein>
    <recommendedName>
        <fullName evidence="9">RNA (guanine-9-)-methyltransferase domain-containing protein 1</fullName>
    </recommendedName>
</protein>
<feature type="coiled-coil region" evidence="10">
    <location>
        <begin position="137"/>
        <end position="164"/>
    </location>
</feature>
<dbReference type="GO" id="GO:0032259">
    <property type="term" value="P:methylation"/>
    <property type="evidence" value="ECO:0007669"/>
    <property type="project" value="UniProtKB-KW"/>
</dbReference>
<dbReference type="AlphaFoldDB" id="A0A195CTN3"/>
<dbReference type="CDD" id="cd18102">
    <property type="entry name" value="Trm10_MRRP1"/>
    <property type="match status" value="1"/>
</dbReference>
<sequence length="424" mass="49900">MFNIRNCLIALVGINRNLLTRSIHVNILSLGLKFSDVNARYSNAVYKRFYCDTTIDEKNITSADLRSHRQELDKKKLDELLSDSENYKRFQILELEVDVLRHNAERVPKNIEPRDWLVLLNARVKVKRKKYLEFLWRNEKKAENVKVKKELKRAERLAKIEQDSTEDTGEMKYGLLNNTLFLRIYETTMNHFYNGRLIQNMMFEPNIVFDCGYEDHMTKREIHNCSKQLSLAFAHNRTHVNPLCLYFCNFNKNGLLKQYLHQNMPNLMQDDFPAIITPQSYLDLFPKNQLVYLTPHCRTNLSKYDPNMVYIIGALVDKGNSQPLSLAKAKKEGIQMAKFPIDQYLEWGASSSKSLTLNQSIDIMLDLRHTGDWKKALENVPVRKLKSFRERTLQSKMQKSIFLNRLQSQESITQDFTFQNRKQN</sequence>
<dbReference type="GO" id="GO:0070131">
    <property type="term" value="P:positive regulation of mitochondrial translation"/>
    <property type="evidence" value="ECO:0007669"/>
    <property type="project" value="TreeGrafter"/>
</dbReference>
<evidence type="ECO:0000313" key="13">
    <source>
        <dbReference type="Proteomes" id="UP000078542"/>
    </source>
</evidence>
<keyword evidence="7 10" id="KW-0175">Coiled coil</keyword>
<dbReference type="Proteomes" id="UP000078542">
    <property type="component" value="Unassembled WGS sequence"/>
</dbReference>
<dbReference type="InterPro" id="IPR028564">
    <property type="entry name" value="MT_TRM10-typ"/>
</dbReference>
<feature type="domain" description="SAM-dependent MTase TRM10-type" evidence="11">
    <location>
        <begin position="193"/>
        <end position="387"/>
    </location>
</feature>
<comment type="subcellular location">
    <subcellularLocation>
        <location evidence="1">Mitochondrion</location>
    </subcellularLocation>
</comment>
<evidence type="ECO:0000256" key="10">
    <source>
        <dbReference type="SAM" id="Coils"/>
    </source>
</evidence>
<evidence type="ECO:0000256" key="9">
    <source>
        <dbReference type="ARBA" id="ARBA00029803"/>
    </source>
</evidence>
<dbReference type="GO" id="GO:0000049">
    <property type="term" value="F:tRNA binding"/>
    <property type="evidence" value="ECO:0007669"/>
    <property type="project" value="TreeGrafter"/>
</dbReference>
<evidence type="ECO:0000256" key="3">
    <source>
        <dbReference type="ARBA" id="ARBA00022679"/>
    </source>
</evidence>
<dbReference type="GO" id="GO:0097745">
    <property type="term" value="P:mitochondrial tRNA 5'-end processing"/>
    <property type="evidence" value="ECO:0007669"/>
    <property type="project" value="TreeGrafter"/>
</dbReference>
<keyword evidence="3" id="KW-0808">Transferase</keyword>
<keyword evidence="8" id="KW-0496">Mitochondrion</keyword>
<evidence type="ECO:0000256" key="1">
    <source>
        <dbReference type="ARBA" id="ARBA00004173"/>
    </source>
</evidence>
<dbReference type="PANTHER" id="PTHR13563">
    <property type="entry name" value="TRNA (GUANINE-9-) METHYLTRANSFERASE"/>
    <property type="match status" value="1"/>
</dbReference>
<reference evidence="12 13" key="1">
    <citation type="submission" date="2016-03" db="EMBL/GenBank/DDBJ databases">
        <title>Cyphomyrmex costatus WGS genome.</title>
        <authorList>
            <person name="Nygaard S."/>
            <person name="Hu H."/>
            <person name="Boomsma J."/>
            <person name="Zhang G."/>
        </authorList>
    </citation>
    <scope>NUCLEOTIDE SEQUENCE [LARGE SCALE GENOMIC DNA]</scope>
    <source>
        <strain evidence="12">MS0001</strain>
        <tissue evidence="12">Whole body</tissue>
    </source>
</reference>